<reference evidence="1 2" key="1">
    <citation type="submission" date="2020-09" db="EMBL/GenBank/DDBJ databases">
        <title>Sphingomonas sp., a new species isolated from pork steak.</title>
        <authorList>
            <person name="Heidler von Heilborn D."/>
        </authorList>
    </citation>
    <scope>NUCLEOTIDE SEQUENCE [LARGE SCALE GENOMIC DNA]</scope>
    <source>
        <strain evidence="2">S8-3T</strain>
    </source>
</reference>
<dbReference type="PROSITE" id="PS51197">
    <property type="entry name" value="HTH_RRF2_2"/>
    <property type="match status" value="1"/>
</dbReference>
<dbReference type="Pfam" id="PF02082">
    <property type="entry name" value="Rrf2"/>
    <property type="match status" value="1"/>
</dbReference>
<dbReference type="Proteomes" id="UP000516148">
    <property type="component" value="Chromosome"/>
</dbReference>
<organism evidence="1 2">
    <name type="scientific">Sphingomonas alpina</name>
    <dbReference type="NCBI Taxonomy" id="653931"/>
    <lineage>
        <taxon>Bacteria</taxon>
        <taxon>Pseudomonadati</taxon>
        <taxon>Pseudomonadota</taxon>
        <taxon>Alphaproteobacteria</taxon>
        <taxon>Sphingomonadales</taxon>
        <taxon>Sphingomonadaceae</taxon>
        <taxon>Sphingomonas</taxon>
    </lineage>
</organism>
<dbReference type="NCBIfam" id="TIGR00738">
    <property type="entry name" value="rrf2_super"/>
    <property type="match status" value="1"/>
</dbReference>
<name>A0A7H0LDK5_9SPHN</name>
<dbReference type="InterPro" id="IPR011991">
    <property type="entry name" value="ArsR-like_HTH"/>
</dbReference>
<dbReference type="Gene3D" id="1.10.10.10">
    <property type="entry name" value="Winged helix-like DNA-binding domain superfamily/Winged helix DNA-binding domain"/>
    <property type="match status" value="1"/>
</dbReference>
<dbReference type="CDD" id="cd00090">
    <property type="entry name" value="HTH_ARSR"/>
    <property type="match status" value="1"/>
</dbReference>
<dbReference type="PROSITE" id="PS01332">
    <property type="entry name" value="HTH_RRF2_1"/>
    <property type="match status" value="1"/>
</dbReference>
<dbReference type="KEGG" id="spap:H3Z74_13150"/>
<accession>A0A7H0LDK5</accession>
<dbReference type="GO" id="GO:0003700">
    <property type="term" value="F:DNA-binding transcription factor activity"/>
    <property type="evidence" value="ECO:0007669"/>
    <property type="project" value="TreeGrafter"/>
</dbReference>
<protein>
    <submittedName>
        <fullName evidence="1">SUF system Fe-S cluster assembly regulator</fullName>
    </submittedName>
</protein>
<dbReference type="InterPro" id="IPR030489">
    <property type="entry name" value="TR_Rrf2-type_CS"/>
</dbReference>
<evidence type="ECO:0000313" key="2">
    <source>
        <dbReference type="Proteomes" id="UP000516148"/>
    </source>
</evidence>
<dbReference type="GO" id="GO:0005829">
    <property type="term" value="C:cytosol"/>
    <property type="evidence" value="ECO:0007669"/>
    <property type="project" value="TreeGrafter"/>
</dbReference>
<dbReference type="PANTHER" id="PTHR33221">
    <property type="entry name" value="WINGED HELIX-TURN-HELIX TRANSCRIPTIONAL REGULATOR, RRF2 FAMILY"/>
    <property type="match status" value="1"/>
</dbReference>
<dbReference type="PANTHER" id="PTHR33221:SF2">
    <property type="entry name" value="TRANSCRIPTIONAL REGULATOR"/>
    <property type="match status" value="1"/>
</dbReference>
<dbReference type="InterPro" id="IPR036390">
    <property type="entry name" value="WH_DNA-bd_sf"/>
</dbReference>
<dbReference type="InterPro" id="IPR036388">
    <property type="entry name" value="WH-like_DNA-bd_sf"/>
</dbReference>
<dbReference type="AlphaFoldDB" id="A0A7H0LDK5"/>
<keyword evidence="2" id="KW-1185">Reference proteome</keyword>
<evidence type="ECO:0000313" key="1">
    <source>
        <dbReference type="EMBL" id="QNQ07758.1"/>
    </source>
</evidence>
<dbReference type="RefSeq" id="WP_187760105.1">
    <property type="nucleotide sequence ID" value="NZ_CP061038.1"/>
</dbReference>
<dbReference type="InterPro" id="IPR014290">
    <property type="entry name" value="SUF_FeS_clus_asmbl_reg"/>
</dbReference>
<proteinExistence type="predicted"/>
<dbReference type="InterPro" id="IPR000944">
    <property type="entry name" value="Tscrpt_reg_Rrf2"/>
</dbReference>
<dbReference type="EMBL" id="CP061038">
    <property type="protein sequence ID" value="QNQ07758.1"/>
    <property type="molecule type" value="Genomic_DNA"/>
</dbReference>
<dbReference type="SUPFAM" id="SSF46785">
    <property type="entry name" value="Winged helix' DNA-binding domain"/>
    <property type="match status" value="1"/>
</dbReference>
<gene>
    <name evidence="1" type="ORF">H3Z74_13150</name>
</gene>
<sequence length="156" mass="16025">MRLSSLADYAVVMMSATARHCGGAARLNATLLAEETGVPLPTVQKLVSRLSAAGLIESARGTGGGFRLARPAAAISLADIIEAVEGPIAMTSCVETGRHDCGHENVCRVKPHWNAVNGAVRGALAGVSLATLSNLPLPNNPADTRVDMALGAEVMN</sequence>
<dbReference type="NCBIfam" id="TIGR02944">
    <property type="entry name" value="suf_reg_Xantho"/>
    <property type="match status" value="1"/>
</dbReference>